<evidence type="ECO:0000313" key="3">
    <source>
        <dbReference type="EMBL" id="PPB82988.1"/>
    </source>
</evidence>
<reference evidence="3 4" key="1">
    <citation type="submission" date="2018-01" db="EMBL/GenBank/DDBJ databases">
        <title>Genomic Encyclopedia of Type Strains, Phase III (KMG-III): the genomes of soil and plant-associated and newly described type strains.</title>
        <authorList>
            <person name="Whitman W."/>
        </authorList>
    </citation>
    <scope>NUCLEOTIDE SEQUENCE [LARGE SCALE GENOMIC DNA]</scope>
    <source>
        <strain evidence="3 4">HKI456</strain>
    </source>
</reference>
<dbReference type="PROSITE" id="PS51257">
    <property type="entry name" value="PROKAR_LIPOPROTEIN"/>
    <property type="match status" value="1"/>
</dbReference>
<dbReference type="Proteomes" id="UP000243096">
    <property type="component" value="Unassembled WGS sequence"/>
</dbReference>
<proteinExistence type="predicted"/>
<keyword evidence="4" id="KW-1185">Reference proteome</keyword>
<evidence type="ECO:0000256" key="2">
    <source>
        <dbReference type="SAM" id="SignalP"/>
    </source>
</evidence>
<dbReference type="AlphaFoldDB" id="A0A2P5K8D5"/>
<keyword evidence="2" id="KW-0732">Signal</keyword>
<evidence type="ECO:0000313" key="4">
    <source>
        <dbReference type="Proteomes" id="UP000243096"/>
    </source>
</evidence>
<feature type="region of interest" description="Disordered" evidence="1">
    <location>
        <begin position="31"/>
        <end position="56"/>
    </location>
</feature>
<protein>
    <submittedName>
        <fullName evidence="3">Uncharacterized protein</fullName>
    </submittedName>
</protein>
<sequence>MKKQHCPQFKILSIMLGVIMMLVGCGGNTPSTSSQNDKDFISPTSGSGLSDSLKESRTPDFLAAETVKRTATNFSDMQAASAALTTSRTEQHITSNDENVRLPFVSEGASPIPTPFTPRSPNAGSVSFEPIPSRLQKIKSMLHYRQVKCFDSIEDKNFALLVFRLMNRFRLNDDSMLAVIRALNLLHHHNFERYVVLLDVYGDPDEERHRRYDHVSSLFDIIAHSAMATESWRYPPDPFIYQINQFLLSDALGVLGQAMLLQKSVEQGRGAQNLVDFSEIREKFESYVSEHENIYIDLKKVELKLSGNSASLSAPLAPAYSISPNCRCWIHWKWAHALDETCKKGVERR</sequence>
<accession>A0A2P5K8D5</accession>
<feature type="signal peptide" evidence="2">
    <location>
        <begin position="1"/>
        <end position="26"/>
    </location>
</feature>
<dbReference type="OrthoDB" id="9964980at2"/>
<name>A0A2P5K8D5_9BURK</name>
<organism evidence="3 4">
    <name type="scientific">Mycetohabitans endofungorum</name>
    <dbReference type="NCBI Taxonomy" id="417203"/>
    <lineage>
        <taxon>Bacteria</taxon>
        <taxon>Pseudomonadati</taxon>
        <taxon>Pseudomonadota</taxon>
        <taxon>Betaproteobacteria</taxon>
        <taxon>Burkholderiales</taxon>
        <taxon>Burkholderiaceae</taxon>
        <taxon>Mycetohabitans</taxon>
    </lineage>
</organism>
<evidence type="ECO:0000256" key="1">
    <source>
        <dbReference type="SAM" id="MobiDB-lite"/>
    </source>
</evidence>
<dbReference type="EMBL" id="PRDW01000011">
    <property type="protein sequence ID" value="PPB82988.1"/>
    <property type="molecule type" value="Genomic_DNA"/>
</dbReference>
<feature type="chain" id="PRO_5015114709" evidence="2">
    <location>
        <begin position="27"/>
        <end position="349"/>
    </location>
</feature>
<comment type="caution">
    <text evidence="3">The sequence shown here is derived from an EMBL/GenBank/DDBJ whole genome shotgun (WGS) entry which is preliminary data.</text>
</comment>
<gene>
    <name evidence="3" type="ORF">B0O95_11148</name>
</gene>
<dbReference type="RefSeq" id="WP_146064061.1">
    <property type="nucleotide sequence ID" value="NZ_CP062178.1"/>
</dbReference>